<keyword evidence="2" id="KW-1185">Reference proteome</keyword>
<evidence type="ECO:0000313" key="1">
    <source>
        <dbReference type="EMBL" id="QUC67660.1"/>
    </source>
</evidence>
<gene>
    <name evidence="1" type="ORF">JYE49_02860</name>
</gene>
<dbReference type="EMBL" id="CP068393">
    <property type="protein sequence ID" value="QUC67660.1"/>
    <property type="molecule type" value="Genomic_DNA"/>
</dbReference>
<evidence type="ECO:0000313" key="2">
    <source>
        <dbReference type="Proteomes" id="UP000682782"/>
    </source>
</evidence>
<name>A0AC61MXI2_9FIRM</name>
<proteinExistence type="predicted"/>
<sequence length="94" mass="10572">MKKFLALICALVLVCSVVATALAACTHTYILVHETVAGTSSVPYCMTTCEYNQYVHPHFLNYEDKVYVYYCPKCGDTYTKIVKTFINQSCPCQP</sequence>
<accession>A0AC61MXI2</accession>
<organism evidence="1 2">
    <name type="scientific">Aristaeella hokkaidonensis</name>
    <dbReference type="NCBI Taxonomy" id="3046382"/>
    <lineage>
        <taxon>Bacteria</taxon>
        <taxon>Bacillati</taxon>
        <taxon>Bacillota</taxon>
        <taxon>Clostridia</taxon>
        <taxon>Eubacteriales</taxon>
        <taxon>Aristaeellaceae</taxon>
        <taxon>Aristaeella</taxon>
    </lineage>
</organism>
<reference evidence="1" key="1">
    <citation type="submission" date="2021-01" db="EMBL/GenBank/DDBJ databases">
        <title>Complete genome sequence of Clostridiales bacterium R-7.</title>
        <authorList>
            <person name="Mahoney-Kurpe S.C."/>
            <person name="Palevich N."/>
            <person name="Koike S."/>
            <person name="Moon C.D."/>
            <person name="Attwood G.T."/>
        </authorList>
    </citation>
    <scope>NUCLEOTIDE SEQUENCE</scope>
    <source>
        <strain evidence="1">R-7</strain>
    </source>
</reference>
<dbReference type="Proteomes" id="UP000682782">
    <property type="component" value="Chromosome"/>
</dbReference>
<protein>
    <submittedName>
        <fullName evidence="1">Uncharacterized protein</fullName>
    </submittedName>
</protein>